<dbReference type="InterPro" id="IPR016047">
    <property type="entry name" value="M23ase_b-sheet_dom"/>
</dbReference>
<dbReference type="PANTHER" id="PTHR21666">
    <property type="entry name" value="PEPTIDASE-RELATED"/>
    <property type="match status" value="1"/>
</dbReference>
<accession>A0A2D6YHS1</accession>
<keyword evidence="2" id="KW-0175">Coiled coil</keyword>
<sequence>MPHLSILLLRHNGTGITHFPLRPVPLIAAVLLASALFLSLGGMLIWQSVQLHEQQQWNAQRQSQQIHIHERMEIAASQAERVEVLGNRVRELRDQLATLETHSQKKSATQQNLLYHIRQIHSLACQQGSYQCRAVLLDTKALEADPLNWLNMISKDFHHLTLSQRADLTVPVSSELVQEEIWDLKQSLNAAEQELAEYAVLMQAREQEVRQLAEKIQEITGIRLLAEVPATPVDNEGGKGGPFLEESLLPVEERQLSAEPLDPRVILEQELSSYHSTHNSLQRLYEQIRGDEILWRSTPTIAPVKDASVSSHYGRRRDPFTNLPAFHSGIDFSGPAGTPIYAPADGIVRKAGPATGYGLLVELEHGRGISTKNFKPTDYVTRYGHLSRLAVQTNRFIQRGELLGYTGNTGRSTGSHLHYEIHVNKRPINPWRNLSHFSFSR</sequence>
<keyword evidence="3" id="KW-1133">Transmembrane helix</keyword>
<dbReference type="PANTHER" id="PTHR21666:SF289">
    <property type="entry name" value="L-ALA--D-GLU ENDOPEPTIDASE"/>
    <property type="match status" value="1"/>
</dbReference>
<feature type="transmembrane region" description="Helical" evidence="3">
    <location>
        <begin position="26"/>
        <end position="46"/>
    </location>
</feature>
<dbReference type="CDD" id="cd12797">
    <property type="entry name" value="M23_peptidase"/>
    <property type="match status" value="1"/>
</dbReference>
<keyword evidence="3" id="KW-0472">Membrane</keyword>
<gene>
    <name evidence="5" type="ORF">CMN54_04490</name>
</gene>
<dbReference type="Pfam" id="PF01551">
    <property type="entry name" value="Peptidase_M23"/>
    <property type="match status" value="1"/>
</dbReference>
<evidence type="ECO:0000313" key="6">
    <source>
        <dbReference type="Proteomes" id="UP000226525"/>
    </source>
</evidence>
<protein>
    <recommendedName>
        <fullName evidence="4">M23ase beta-sheet core domain-containing protein</fullName>
    </recommendedName>
</protein>
<dbReference type="SUPFAM" id="SSF51261">
    <property type="entry name" value="Duplicated hybrid motif"/>
    <property type="match status" value="1"/>
</dbReference>
<evidence type="ECO:0000313" key="5">
    <source>
        <dbReference type="EMBL" id="MAH62704.1"/>
    </source>
</evidence>
<dbReference type="GO" id="GO:0004222">
    <property type="term" value="F:metalloendopeptidase activity"/>
    <property type="evidence" value="ECO:0007669"/>
    <property type="project" value="TreeGrafter"/>
</dbReference>
<evidence type="ECO:0000256" key="1">
    <source>
        <dbReference type="ARBA" id="ARBA00022729"/>
    </source>
</evidence>
<evidence type="ECO:0000256" key="2">
    <source>
        <dbReference type="SAM" id="Coils"/>
    </source>
</evidence>
<evidence type="ECO:0000256" key="3">
    <source>
        <dbReference type="SAM" id="Phobius"/>
    </source>
</evidence>
<dbReference type="Gene3D" id="2.70.70.10">
    <property type="entry name" value="Glucose Permease (Domain IIA)"/>
    <property type="match status" value="1"/>
</dbReference>
<name>A0A2D6YHS1_9DELT</name>
<evidence type="ECO:0000259" key="4">
    <source>
        <dbReference type="Pfam" id="PF01551"/>
    </source>
</evidence>
<reference evidence="6" key="1">
    <citation type="submission" date="2017-09" db="EMBL/GenBank/DDBJ databases">
        <title>The Reconstruction of 2,631 Draft Metagenome-Assembled Genomes from the Global Oceans.</title>
        <authorList>
            <person name="Tully B.J."/>
            <person name="Graham E.D."/>
            <person name="Heidelberg J.F."/>
        </authorList>
    </citation>
    <scope>NUCLEOTIDE SEQUENCE [LARGE SCALE GENOMIC DNA]</scope>
</reference>
<feature type="domain" description="M23ase beta-sheet core" evidence="4">
    <location>
        <begin position="326"/>
        <end position="430"/>
    </location>
</feature>
<dbReference type="EMBL" id="NZEX01000047">
    <property type="protein sequence ID" value="MAH62704.1"/>
    <property type="molecule type" value="Genomic_DNA"/>
</dbReference>
<dbReference type="InterPro" id="IPR011055">
    <property type="entry name" value="Dup_hybrid_motif"/>
</dbReference>
<dbReference type="InterPro" id="IPR050570">
    <property type="entry name" value="Cell_wall_metabolism_enzyme"/>
</dbReference>
<proteinExistence type="predicted"/>
<comment type="caution">
    <text evidence="5">The sequence shown here is derived from an EMBL/GenBank/DDBJ whole genome shotgun (WGS) entry which is preliminary data.</text>
</comment>
<organism evidence="5 6">
    <name type="scientific">SAR324 cluster bacterium</name>
    <dbReference type="NCBI Taxonomy" id="2024889"/>
    <lineage>
        <taxon>Bacteria</taxon>
        <taxon>Deltaproteobacteria</taxon>
        <taxon>SAR324 cluster</taxon>
    </lineage>
</organism>
<dbReference type="Proteomes" id="UP000226525">
    <property type="component" value="Unassembled WGS sequence"/>
</dbReference>
<dbReference type="AlphaFoldDB" id="A0A2D6YHS1"/>
<keyword evidence="3" id="KW-0812">Transmembrane</keyword>
<keyword evidence="1" id="KW-0732">Signal</keyword>
<feature type="coiled-coil region" evidence="2">
    <location>
        <begin position="174"/>
        <end position="208"/>
    </location>
</feature>